<evidence type="ECO:0000313" key="7">
    <source>
        <dbReference type="Proteomes" id="UP000008141"/>
    </source>
</evidence>
<evidence type="ECO:0000256" key="1">
    <source>
        <dbReference type="ARBA" id="ARBA00022723"/>
    </source>
</evidence>
<dbReference type="InParanoid" id="E1Z304"/>
<dbReference type="KEGG" id="cvr:CHLNCDRAFT_133393"/>
<proteinExistence type="predicted"/>
<dbReference type="InterPro" id="IPR002893">
    <property type="entry name" value="Znf_MYND"/>
</dbReference>
<protein>
    <recommendedName>
        <fullName evidence="5">MYND-type domain-containing protein</fullName>
    </recommendedName>
</protein>
<dbReference type="PRINTS" id="PR01875">
    <property type="entry name" value="ETOFAMILY"/>
</dbReference>
<keyword evidence="1" id="KW-0479">Metal-binding</keyword>
<evidence type="ECO:0000259" key="5">
    <source>
        <dbReference type="PROSITE" id="PS50865"/>
    </source>
</evidence>
<accession>E1Z304</accession>
<organism evidence="7">
    <name type="scientific">Chlorella variabilis</name>
    <name type="common">Green alga</name>
    <dbReference type="NCBI Taxonomy" id="554065"/>
    <lineage>
        <taxon>Eukaryota</taxon>
        <taxon>Viridiplantae</taxon>
        <taxon>Chlorophyta</taxon>
        <taxon>core chlorophytes</taxon>
        <taxon>Trebouxiophyceae</taxon>
        <taxon>Chlorellales</taxon>
        <taxon>Chlorellaceae</taxon>
        <taxon>Chlorella clade</taxon>
        <taxon>Chlorella</taxon>
    </lineage>
</organism>
<feature type="domain" description="MYND-type" evidence="5">
    <location>
        <begin position="441"/>
        <end position="502"/>
    </location>
</feature>
<keyword evidence="7" id="KW-1185">Reference proteome</keyword>
<evidence type="ECO:0000256" key="3">
    <source>
        <dbReference type="ARBA" id="ARBA00022833"/>
    </source>
</evidence>
<gene>
    <name evidence="6" type="ORF">CHLNCDRAFT_133393</name>
</gene>
<evidence type="ECO:0000256" key="2">
    <source>
        <dbReference type="ARBA" id="ARBA00022771"/>
    </source>
</evidence>
<dbReference type="Pfam" id="PF01753">
    <property type="entry name" value="zf-MYND"/>
    <property type="match status" value="1"/>
</dbReference>
<dbReference type="GeneID" id="17359272"/>
<dbReference type="PROSITE" id="PS50865">
    <property type="entry name" value="ZF_MYND_2"/>
    <property type="match status" value="1"/>
</dbReference>
<dbReference type="EMBL" id="GL433835">
    <property type="protein sequence ID" value="EFN59757.1"/>
    <property type="molecule type" value="Genomic_DNA"/>
</dbReference>
<dbReference type="InterPro" id="IPR013289">
    <property type="entry name" value="CBFA2T1/2/3"/>
</dbReference>
<evidence type="ECO:0000256" key="4">
    <source>
        <dbReference type="PROSITE-ProRule" id="PRU00134"/>
    </source>
</evidence>
<reference evidence="6 7" key="1">
    <citation type="journal article" date="2010" name="Plant Cell">
        <title>The Chlorella variabilis NC64A genome reveals adaptation to photosymbiosis, coevolution with viruses, and cryptic sex.</title>
        <authorList>
            <person name="Blanc G."/>
            <person name="Duncan G."/>
            <person name="Agarkova I."/>
            <person name="Borodovsky M."/>
            <person name="Gurnon J."/>
            <person name="Kuo A."/>
            <person name="Lindquist E."/>
            <person name="Lucas S."/>
            <person name="Pangilinan J."/>
            <person name="Polle J."/>
            <person name="Salamov A."/>
            <person name="Terry A."/>
            <person name="Yamada T."/>
            <person name="Dunigan D.D."/>
            <person name="Grigoriev I.V."/>
            <person name="Claverie J.M."/>
            <person name="Van Etten J.L."/>
        </authorList>
    </citation>
    <scope>NUCLEOTIDE SEQUENCE [LARGE SCALE GENOMIC DNA]</scope>
    <source>
        <strain evidence="6 7">NC64A</strain>
    </source>
</reference>
<name>E1Z304_CHLVA</name>
<dbReference type="RefSeq" id="XP_005851859.1">
    <property type="nucleotide sequence ID" value="XM_005851797.1"/>
</dbReference>
<dbReference type="GO" id="GO:0003714">
    <property type="term" value="F:transcription corepressor activity"/>
    <property type="evidence" value="ECO:0007669"/>
    <property type="project" value="InterPro"/>
</dbReference>
<dbReference type="GO" id="GO:0008270">
    <property type="term" value="F:zinc ion binding"/>
    <property type="evidence" value="ECO:0007669"/>
    <property type="project" value="UniProtKB-KW"/>
</dbReference>
<dbReference type="Proteomes" id="UP000008141">
    <property type="component" value="Unassembled WGS sequence"/>
</dbReference>
<dbReference type="Gene3D" id="6.10.140.2220">
    <property type="match status" value="1"/>
</dbReference>
<dbReference type="AlphaFoldDB" id="E1Z304"/>
<keyword evidence="3" id="KW-0862">Zinc</keyword>
<evidence type="ECO:0000313" key="6">
    <source>
        <dbReference type="EMBL" id="EFN59757.1"/>
    </source>
</evidence>
<dbReference type="OrthoDB" id="552442at2759"/>
<sequence>MAATTESAGIDCRRLMRGRLLKPERIQERATALHAPYNSCNHGGRFDYREIARVLGTRQLAQDKLVEVRNLISIFEHLAPALAYGGVHTSIVTLWNSSRKDWELRECVLSTLRLLLEACAVTPAGMSPFEGDTDSLEDVVCLFHAYLQRVVEEGMAARYAAGVDHCLEALFSCMRYRLSEAAAAAKEAMWEEGLPETLLRLALAPPAAYGAHGDAAEGEQDAGVAHFLGGVVNTMRVISCMCLADADTPTDIVLAHSELLGLEGAIPSLSAMMEVGYDLVYTPKYEAYCGREGCQAAGGGLLRNCFAAIGYGMLMVPEEVVQKLRDAGKPAPRPPRRIKEDRGYRGHYKRFFRCMASRLLALQGTASEQVEELAKELLEEVVQLSAPQILYDGPTGSQPREPSYQMSAEVRRPMSQAVTPGGEPVTLSEVTLSTRDYSKACAHCKKEAAQVAAEAAAAAGGGQQGAEAAGQAKLRACSGCHRAQYCSKTCQTLDWPNHKAECKRYRRQQA</sequence>
<keyword evidence="2 4" id="KW-0863">Zinc-finger</keyword>
<dbReference type="SUPFAM" id="SSF144232">
    <property type="entry name" value="HIT/MYND zinc finger-like"/>
    <property type="match status" value="1"/>
</dbReference>